<dbReference type="PIRSF" id="PIRSF000386">
    <property type="entry name" value="tRNA_mtase"/>
    <property type="match status" value="1"/>
</dbReference>
<evidence type="ECO:0000313" key="17">
    <source>
        <dbReference type="EMBL" id="EKE25994.1"/>
    </source>
</evidence>
<comment type="subunit">
    <text evidence="4">Homodimer.</text>
</comment>
<dbReference type="GO" id="GO:0002939">
    <property type="term" value="P:tRNA N1-guanine methylation"/>
    <property type="evidence" value="ECO:0007669"/>
    <property type="project" value="TreeGrafter"/>
</dbReference>
<comment type="function">
    <text evidence="1">Specifically methylates guanosine-37 in various tRNAs.</text>
</comment>
<keyword evidence="8 17" id="KW-0489">Methyltransferase</keyword>
<proteinExistence type="inferred from homology"/>
<dbReference type="GO" id="GO:0052906">
    <property type="term" value="F:tRNA (guanine(37)-N1)-methyltransferase activity"/>
    <property type="evidence" value="ECO:0007669"/>
    <property type="project" value="UniProtKB-EC"/>
</dbReference>
<keyword evidence="7" id="KW-0963">Cytoplasm</keyword>
<dbReference type="SUPFAM" id="SSF75217">
    <property type="entry name" value="alpha/beta knot"/>
    <property type="match status" value="1"/>
</dbReference>
<evidence type="ECO:0000256" key="14">
    <source>
        <dbReference type="ARBA" id="ARBA00047783"/>
    </source>
</evidence>
<dbReference type="InterPro" id="IPR029028">
    <property type="entry name" value="Alpha/beta_knot_MTases"/>
</dbReference>
<comment type="caution">
    <text evidence="17">The sequence shown here is derived from an EMBL/GenBank/DDBJ whole genome shotgun (WGS) entry which is preliminary data.</text>
</comment>
<comment type="subcellular location">
    <subcellularLocation>
        <location evidence="2">Cytoplasm</location>
    </subcellularLocation>
</comment>
<dbReference type="InterPro" id="IPR029026">
    <property type="entry name" value="tRNA_m1G_MTases_N"/>
</dbReference>
<reference evidence="17" key="1">
    <citation type="journal article" date="2012" name="Science">
        <title>Fermentation, hydrogen, and sulfur metabolism in multiple uncultivated bacterial phyla.</title>
        <authorList>
            <person name="Wrighton K.C."/>
            <person name="Thomas B.C."/>
            <person name="Sharon I."/>
            <person name="Miller C.S."/>
            <person name="Castelle C.J."/>
            <person name="VerBerkmoes N.C."/>
            <person name="Wilkins M.J."/>
            <person name="Hettich R.L."/>
            <person name="Lipton M.S."/>
            <person name="Williams K.H."/>
            <person name="Long P.E."/>
            <person name="Banfield J.F."/>
        </authorList>
    </citation>
    <scope>NUCLEOTIDE SEQUENCE [LARGE SCALE GENOMIC DNA]</scope>
</reference>
<dbReference type="Pfam" id="PF01746">
    <property type="entry name" value="tRNA_m1G_MT"/>
    <property type="match status" value="1"/>
</dbReference>
<sequence length="216" mass="26430">MLKIHIITVFPDSFKSYINSSILKNAQKKWIFEPIFYDLGDFSIKKTRRVDDRPYGWFPWAILSIEPLYKAIKSIEEKHPGIRKIYLSPKWKTLKQHKLEKLAKNKKDIILICGHYEWIDSRILEMFEIEEISIWDYILTSWELAAMVLIDWIVRLLPWVINEKSLEEESFSKKLWRKKEYPWYTRPEEFMWFKVPKELLSWDPKIIEKWKNNFNK</sequence>
<dbReference type="InterPro" id="IPR002649">
    <property type="entry name" value="tRNA_m1G_MeTrfase_TrmD"/>
</dbReference>
<dbReference type="PANTHER" id="PTHR46417:SF1">
    <property type="entry name" value="TRNA (GUANINE-N(1)-)-METHYLTRANSFERASE"/>
    <property type="match status" value="1"/>
</dbReference>
<evidence type="ECO:0000256" key="3">
    <source>
        <dbReference type="ARBA" id="ARBA00007630"/>
    </source>
</evidence>
<evidence type="ECO:0000256" key="15">
    <source>
        <dbReference type="PIRSR" id="PIRSR000386-1"/>
    </source>
</evidence>
<evidence type="ECO:0000256" key="2">
    <source>
        <dbReference type="ARBA" id="ARBA00004496"/>
    </source>
</evidence>
<evidence type="ECO:0000256" key="12">
    <source>
        <dbReference type="ARBA" id="ARBA00029736"/>
    </source>
</evidence>
<dbReference type="InterPro" id="IPR023148">
    <property type="entry name" value="tRNA_m1G_MeTrfase_C_sf"/>
</dbReference>
<keyword evidence="9 17" id="KW-0808">Transferase</keyword>
<evidence type="ECO:0000256" key="13">
    <source>
        <dbReference type="ARBA" id="ARBA00033392"/>
    </source>
</evidence>
<comment type="similarity">
    <text evidence="3">Belongs to the RNA methyltransferase TrmD family.</text>
</comment>
<evidence type="ECO:0000256" key="7">
    <source>
        <dbReference type="ARBA" id="ARBA00022490"/>
    </source>
</evidence>
<keyword evidence="11" id="KW-0819">tRNA processing</keyword>
<organism evidence="17">
    <name type="scientific">uncultured bacterium</name>
    <name type="common">gcode 4</name>
    <dbReference type="NCBI Taxonomy" id="1234023"/>
    <lineage>
        <taxon>Bacteria</taxon>
        <taxon>environmental samples</taxon>
    </lineage>
</organism>
<dbReference type="EC" id="2.1.1.228" evidence="5"/>
<keyword evidence="10 15" id="KW-0949">S-adenosyl-L-methionine</keyword>
<dbReference type="InterPro" id="IPR016009">
    <property type="entry name" value="tRNA_MeTrfase_TRMD/TRM10"/>
</dbReference>
<protein>
    <recommendedName>
        <fullName evidence="6">tRNA (guanine-N(1)-)-methyltransferase</fullName>
        <ecNumber evidence="5">2.1.1.228</ecNumber>
    </recommendedName>
    <alternativeName>
        <fullName evidence="12">M1G-methyltransferase</fullName>
    </alternativeName>
    <alternativeName>
        <fullName evidence="13">tRNA [GM37] methyltransferase</fullName>
    </alternativeName>
</protein>
<gene>
    <name evidence="17" type="ORF">ACD_4C00480G0002</name>
</gene>
<name>K2G7D6_9BACT</name>
<evidence type="ECO:0000259" key="16">
    <source>
        <dbReference type="Pfam" id="PF01746"/>
    </source>
</evidence>
<dbReference type="EMBL" id="AMFJ01000996">
    <property type="protein sequence ID" value="EKE25994.1"/>
    <property type="molecule type" value="Genomic_DNA"/>
</dbReference>
<feature type="binding site" evidence="15">
    <location>
        <position position="114"/>
    </location>
    <ligand>
        <name>S-adenosyl-L-methionine</name>
        <dbReference type="ChEBI" id="CHEBI:59789"/>
    </ligand>
</feature>
<dbReference type="Gene3D" id="3.40.1280.10">
    <property type="match status" value="1"/>
</dbReference>
<evidence type="ECO:0000256" key="5">
    <source>
        <dbReference type="ARBA" id="ARBA00012807"/>
    </source>
</evidence>
<comment type="catalytic activity">
    <reaction evidence="14">
        <text>guanosine(37) in tRNA + S-adenosyl-L-methionine = N(1)-methylguanosine(37) in tRNA + S-adenosyl-L-homocysteine + H(+)</text>
        <dbReference type="Rhea" id="RHEA:36899"/>
        <dbReference type="Rhea" id="RHEA-COMP:10145"/>
        <dbReference type="Rhea" id="RHEA-COMP:10147"/>
        <dbReference type="ChEBI" id="CHEBI:15378"/>
        <dbReference type="ChEBI" id="CHEBI:57856"/>
        <dbReference type="ChEBI" id="CHEBI:59789"/>
        <dbReference type="ChEBI" id="CHEBI:73542"/>
        <dbReference type="ChEBI" id="CHEBI:74269"/>
        <dbReference type="EC" id="2.1.1.228"/>
    </reaction>
</comment>
<dbReference type="AlphaFoldDB" id="K2G7D6"/>
<evidence type="ECO:0000256" key="1">
    <source>
        <dbReference type="ARBA" id="ARBA00002634"/>
    </source>
</evidence>
<dbReference type="GO" id="GO:0005829">
    <property type="term" value="C:cytosol"/>
    <property type="evidence" value="ECO:0007669"/>
    <property type="project" value="TreeGrafter"/>
</dbReference>
<accession>K2G7D6</accession>
<evidence type="ECO:0000256" key="11">
    <source>
        <dbReference type="ARBA" id="ARBA00022694"/>
    </source>
</evidence>
<evidence type="ECO:0000256" key="6">
    <source>
        <dbReference type="ARBA" id="ARBA00014679"/>
    </source>
</evidence>
<evidence type="ECO:0000256" key="10">
    <source>
        <dbReference type="ARBA" id="ARBA00022691"/>
    </source>
</evidence>
<dbReference type="Gene3D" id="1.10.1270.20">
    <property type="entry name" value="tRNA(m1g37)methyltransferase, domain 2"/>
    <property type="match status" value="1"/>
</dbReference>
<evidence type="ECO:0000256" key="9">
    <source>
        <dbReference type="ARBA" id="ARBA00022679"/>
    </source>
</evidence>
<feature type="domain" description="tRNA methyltransferase TRMD/TRM10-type" evidence="16">
    <location>
        <begin position="2"/>
        <end position="213"/>
    </location>
</feature>
<evidence type="ECO:0000256" key="4">
    <source>
        <dbReference type="ARBA" id="ARBA00011738"/>
    </source>
</evidence>
<evidence type="ECO:0000256" key="8">
    <source>
        <dbReference type="ARBA" id="ARBA00022603"/>
    </source>
</evidence>
<dbReference type="PANTHER" id="PTHR46417">
    <property type="entry name" value="TRNA (GUANINE-N(1)-)-METHYLTRANSFERASE"/>
    <property type="match status" value="1"/>
</dbReference>